<accession>A0A1I3VWY8</accession>
<dbReference type="Proteomes" id="UP000198635">
    <property type="component" value="Unassembled WGS sequence"/>
</dbReference>
<keyword evidence="1" id="KW-0812">Transmembrane</keyword>
<name>A0A1I3VWY8_9BACT</name>
<dbReference type="InterPro" id="IPR045584">
    <property type="entry name" value="Pilin-like"/>
</dbReference>
<evidence type="ECO:0000256" key="1">
    <source>
        <dbReference type="SAM" id="Phobius"/>
    </source>
</evidence>
<keyword evidence="1" id="KW-1133">Transmembrane helix</keyword>
<sequence length="205" mass="22085">MKPCTMPENRFCKTQATGFTLIELAVVLVVIGLILGMVFKGRELIDQGRVKSLAAQYSKIIGASNTYYDRYGAFPGDGCPDATPASPAACTEPKNGYLSGKELGAFWHLLIDVTGILESSDRESLYGQPRTVFMSSSGMLGKNLNWLDLPGGTQADKRVCCALDKMIDDGNANTGSVIVLGGNYNPQTDCWSLRGQTNIHLKLAP</sequence>
<feature type="transmembrane region" description="Helical" evidence="1">
    <location>
        <begin position="20"/>
        <end position="39"/>
    </location>
</feature>
<dbReference type="Pfam" id="PF07963">
    <property type="entry name" value="N_methyl"/>
    <property type="match status" value="1"/>
</dbReference>
<organism evidence="2 3">
    <name type="scientific">Desulfomicrobium apsheronum</name>
    <dbReference type="NCBI Taxonomy" id="52560"/>
    <lineage>
        <taxon>Bacteria</taxon>
        <taxon>Pseudomonadati</taxon>
        <taxon>Thermodesulfobacteriota</taxon>
        <taxon>Desulfovibrionia</taxon>
        <taxon>Desulfovibrionales</taxon>
        <taxon>Desulfomicrobiaceae</taxon>
        <taxon>Desulfomicrobium</taxon>
    </lineage>
</organism>
<dbReference type="NCBIfam" id="TIGR02532">
    <property type="entry name" value="IV_pilin_GFxxxE"/>
    <property type="match status" value="1"/>
</dbReference>
<proteinExistence type="predicted"/>
<dbReference type="Gene3D" id="3.30.700.10">
    <property type="entry name" value="Glycoprotein, Type 4 Pilin"/>
    <property type="match status" value="1"/>
</dbReference>
<dbReference type="SUPFAM" id="SSF54523">
    <property type="entry name" value="Pili subunits"/>
    <property type="match status" value="1"/>
</dbReference>
<reference evidence="3" key="1">
    <citation type="submission" date="2016-10" db="EMBL/GenBank/DDBJ databases">
        <authorList>
            <person name="Varghese N."/>
            <person name="Submissions S."/>
        </authorList>
    </citation>
    <scope>NUCLEOTIDE SEQUENCE [LARGE SCALE GENOMIC DNA]</scope>
    <source>
        <strain evidence="3">DSM 5918</strain>
    </source>
</reference>
<dbReference type="PROSITE" id="PS00409">
    <property type="entry name" value="PROKAR_NTER_METHYL"/>
    <property type="match status" value="1"/>
</dbReference>
<dbReference type="RefSeq" id="WP_092375552.1">
    <property type="nucleotide sequence ID" value="NZ_FORX01000011.1"/>
</dbReference>
<evidence type="ECO:0000313" key="2">
    <source>
        <dbReference type="EMBL" id="SFJ98651.1"/>
    </source>
</evidence>
<gene>
    <name evidence="2" type="ORF">SAMN04488082_11143</name>
</gene>
<evidence type="ECO:0000313" key="3">
    <source>
        <dbReference type="Proteomes" id="UP000198635"/>
    </source>
</evidence>
<dbReference type="STRING" id="52560.SAMN04488082_11143"/>
<dbReference type="OrthoDB" id="5517427at2"/>
<keyword evidence="1" id="KW-0472">Membrane</keyword>
<dbReference type="EMBL" id="FORX01000011">
    <property type="protein sequence ID" value="SFJ98651.1"/>
    <property type="molecule type" value="Genomic_DNA"/>
</dbReference>
<keyword evidence="3" id="KW-1185">Reference proteome</keyword>
<protein>
    <submittedName>
        <fullName evidence="2">Prepilin-type N-terminal cleavage/methylation domain-containing protein</fullName>
    </submittedName>
</protein>
<dbReference type="AlphaFoldDB" id="A0A1I3VWY8"/>
<dbReference type="InterPro" id="IPR012902">
    <property type="entry name" value="N_methyl_site"/>
</dbReference>